<dbReference type="AlphaFoldDB" id="A0A849L5Q7"/>
<dbReference type="Proteomes" id="UP000572377">
    <property type="component" value="Unassembled WGS sequence"/>
</dbReference>
<feature type="domain" description="N-acetyltransferase" evidence="3">
    <location>
        <begin position="2"/>
        <end position="158"/>
    </location>
</feature>
<dbReference type="InterPro" id="IPR000182">
    <property type="entry name" value="GNAT_dom"/>
</dbReference>
<evidence type="ECO:0000256" key="2">
    <source>
        <dbReference type="ARBA" id="ARBA00023315"/>
    </source>
</evidence>
<dbReference type="PANTHER" id="PTHR43072">
    <property type="entry name" value="N-ACETYLTRANSFERASE"/>
    <property type="match status" value="1"/>
</dbReference>
<evidence type="ECO:0000259" key="3">
    <source>
        <dbReference type="PROSITE" id="PS51186"/>
    </source>
</evidence>
<dbReference type="CDD" id="cd04301">
    <property type="entry name" value="NAT_SF"/>
    <property type="match status" value="1"/>
</dbReference>
<evidence type="ECO:0000313" key="5">
    <source>
        <dbReference type="Proteomes" id="UP000572377"/>
    </source>
</evidence>
<gene>
    <name evidence="4" type="ORF">HMH01_13725</name>
</gene>
<accession>A0A849L5Q7</accession>
<keyword evidence="1 4" id="KW-0808">Transferase</keyword>
<comment type="caution">
    <text evidence="4">The sequence shown here is derived from an EMBL/GenBank/DDBJ whole genome shotgun (WGS) entry which is preliminary data.</text>
</comment>
<evidence type="ECO:0000313" key="4">
    <source>
        <dbReference type="EMBL" id="NNU81494.1"/>
    </source>
</evidence>
<dbReference type="InterPro" id="IPR016181">
    <property type="entry name" value="Acyl_CoA_acyltransferase"/>
</dbReference>
<dbReference type="EMBL" id="JABFBC010000002">
    <property type="protein sequence ID" value="NNU81494.1"/>
    <property type="molecule type" value="Genomic_DNA"/>
</dbReference>
<dbReference type="Pfam" id="PF00583">
    <property type="entry name" value="Acetyltransf_1"/>
    <property type="match status" value="1"/>
</dbReference>
<dbReference type="GO" id="GO:0016747">
    <property type="term" value="F:acyltransferase activity, transferring groups other than amino-acyl groups"/>
    <property type="evidence" value="ECO:0007669"/>
    <property type="project" value="InterPro"/>
</dbReference>
<sequence length="158" mass="17151">MPLIRPARPEDAAPIAAIWNPVIRETTITFTTDEKSEAGLAAAINPEAWRVVEEDRKVAGFGCVFQFRNGPGYRHAGEFTLILAPAQRGRGTGAALMAALEGAARDCGHHALVAGVSAENGAGLRFFGRQGYREVGRLPEVGRKFDRWLDLVLLQKLL</sequence>
<keyword evidence="5" id="KW-1185">Reference proteome</keyword>
<dbReference type="RefSeq" id="WP_171326334.1">
    <property type="nucleotide sequence ID" value="NZ_JABFBC010000002.1"/>
</dbReference>
<dbReference type="Gene3D" id="3.40.630.30">
    <property type="match status" value="1"/>
</dbReference>
<dbReference type="PANTHER" id="PTHR43072:SF23">
    <property type="entry name" value="UPF0039 PROTEIN C11D3.02C"/>
    <property type="match status" value="1"/>
</dbReference>
<dbReference type="SUPFAM" id="SSF55729">
    <property type="entry name" value="Acyl-CoA N-acyltransferases (Nat)"/>
    <property type="match status" value="1"/>
</dbReference>
<name>A0A849L5Q7_9RHOB</name>
<proteinExistence type="predicted"/>
<protein>
    <submittedName>
        <fullName evidence="4">N-acetyltransferase</fullName>
    </submittedName>
</protein>
<organism evidence="4 5">
    <name type="scientific">Halovulum dunhuangense</name>
    <dbReference type="NCBI Taxonomy" id="1505036"/>
    <lineage>
        <taxon>Bacteria</taxon>
        <taxon>Pseudomonadati</taxon>
        <taxon>Pseudomonadota</taxon>
        <taxon>Alphaproteobacteria</taxon>
        <taxon>Rhodobacterales</taxon>
        <taxon>Paracoccaceae</taxon>
        <taxon>Halovulum</taxon>
    </lineage>
</organism>
<evidence type="ECO:0000256" key="1">
    <source>
        <dbReference type="ARBA" id="ARBA00022679"/>
    </source>
</evidence>
<keyword evidence="2" id="KW-0012">Acyltransferase</keyword>
<dbReference type="PROSITE" id="PS51186">
    <property type="entry name" value="GNAT"/>
    <property type="match status" value="1"/>
</dbReference>
<reference evidence="4 5" key="1">
    <citation type="submission" date="2020-05" db="EMBL/GenBank/DDBJ databases">
        <title>Gimesia benthica sp. nov., a novel planctomycete isolated from a deep-sea water sample of the Northwest Indian Ocean.</title>
        <authorList>
            <person name="Wang J."/>
            <person name="Ruan C."/>
            <person name="Song L."/>
            <person name="Zhu Y."/>
            <person name="Li A."/>
            <person name="Zheng X."/>
            <person name="Wang L."/>
            <person name="Lu Z."/>
            <person name="Huang Y."/>
            <person name="Du W."/>
            <person name="Zhou Y."/>
            <person name="Huang L."/>
            <person name="Dai X."/>
        </authorList>
    </citation>
    <scope>NUCLEOTIDE SEQUENCE [LARGE SCALE GENOMIC DNA]</scope>
    <source>
        <strain evidence="4 5">YYQ-30</strain>
    </source>
</reference>